<dbReference type="EMBL" id="CP002271">
    <property type="protein sequence ID" value="ADO74801.1"/>
    <property type="molecule type" value="Genomic_DNA"/>
</dbReference>
<feature type="region of interest" description="Disordered" evidence="1">
    <location>
        <begin position="33"/>
        <end position="87"/>
    </location>
</feature>
<proteinExistence type="predicted"/>
<sequence length="87" mass="9355">MPALTHLLHDGMGKRIHEERGASEAHVAAHGIEDGRAVAGEERVRDGAGRGQRGIGHDTTSSRRAIPSTWVPRPAPVKRVAREEAHA</sequence>
<evidence type="ECO:0000313" key="2">
    <source>
        <dbReference type="EMBL" id="ADO74801.1"/>
    </source>
</evidence>
<accession>E3FXK6</accession>
<name>E3FXK6_STIAD</name>
<protein>
    <submittedName>
        <fullName evidence="2">Uncharacterized protein</fullName>
    </submittedName>
</protein>
<dbReference type="Proteomes" id="UP000001351">
    <property type="component" value="Chromosome"/>
</dbReference>
<reference evidence="2 3" key="1">
    <citation type="journal article" date="2011" name="Mol. Biol. Evol.">
        <title>Comparative genomic analysis of fruiting body formation in Myxococcales.</title>
        <authorList>
            <person name="Huntley S."/>
            <person name="Hamann N."/>
            <person name="Wegener-Feldbrugge S."/>
            <person name="Treuner-Lange A."/>
            <person name="Kube M."/>
            <person name="Reinhardt R."/>
            <person name="Klages S."/>
            <person name="Muller R."/>
            <person name="Ronning C.M."/>
            <person name="Nierman W.C."/>
            <person name="Sogaard-Andersen L."/>
        </authorList>
    </citation>
    <scope>NUCLEOTIDE SEQUENCE [LARGE SCALE GENOMIC DNA]</scope>
    <source>
        <strain evidence="2 3">DW4/3-1</strain>
    </source>
</reference>
<dbReference type="KEGG" id="sur:STAUR_7045"/>
<dbReference type="AlphaFoldDB" id="E3FXK6"/>
<gene>
    <name evidence="2" type="ordered locus">STAUR_7045</name>
</gene>
<dbReference type="HOGENOM" id="CLU_2481821_0_0_7"/>
<feature type="compositionally biased region" description="Basic and acidic residues" evidence="1">
    <location>
        <begin position="33"/>
        <end position="48"/>
    </location>
</feature>
<evidence type="ECO:0000256" key="1">
    <source>
        <dbReference type="SAM" id="MobiDB-lite"/>
    </source>
</evidence>
<evidence type="ECO:0000313" key="3">
    <source>
        <dbReference type="Proteomes" id="UP000001351"/>
    </source>
</evidence>
<organism evidence="2 3">
    <name type="scientific">Stigmatella aurantiaca (strain DW4/3-1)</name>
    <dbReference type="NCBI Taxonomy" id="378806"/>
    <lineage>
        <taxon>Bacteria</taxon>
        <taxon>Pseudomonadati</taxon>
        <taxon>Myxococcota</taxon>
        <taxon>Myxococcia</taxon>
        <taxon>Myxococcales</taxon>
        <taxon>Cystobacterineae</taxon>
        <taxon>Archangiaceae</taxon>
        <taxon>Stigmatella</taxon>
    </lineage>
</organism>
<keyword evidence="3" id="KW-1185">Reference proteome</keyword>